<evidence type="ECO:0000313" key="2">
    <source>
        <dbReference type="Proteomes" id="UP001501509"/>
    </source>
</evidence>
<name>A0ABN3QMU5_9ACTN</name>
<dbReference type="EMBL" id="BAAATD010000015">
    <property type="protein sequence ID" value="GAA2630644.1"/>
    <property type="molecule type" value="Genomic_DNA"/>
</dbReference>
<proteinExistence type="predicted"/>
<comment type="caution">
    <text evidence="1">The sequence shown here is derived from an EMBL/GenBank/DDBJ whole genome shotgun (WGS) entry which is preliminary data.</text>
</comment>
<gene>
    <name evidence="1" type="ORF">GCM10010411_80630</name>
</gene>
<organism evidence="1 2">
    <name type="scientific">Actinomadura fulvescens</name>
    <dbReference type="NCBI Taxonomy" id="46160"/>
    <lineage>
        <taxon>Bacteria</taxon>
        <taxon>Bacillati</taxon>
        <taxon>Actinomycetota</taxon>
        <taxon>Actinomycetes</taxon>
        <taxon>Streptosporangiales</taxon>
        <taxon>Thermomonosporaceae</taxon>
        <taxon>Actinomadura</taxon>
    </lineage>
</organism>
<dbReference type="Proteomes" id="UP001501509">
    <property type="component" value="Unassembled WGS sequence"/>
</dbReference>
<protein>
    <submittedName>
        <fullName evidence="1">Uncharacterized protein</fullName>
    </submittedName>
</protein>
<keyword evidence="2" id="KW-1185">Reference proteome</keyword>
<reference evidence="1 2" key="1">
    <citation type="journal article" date="2019" name="Int. J. Syst. Evol. Microbiol.">
        <title>The Global Catalogue of Microorganisms (GCM) 10K type strain sequencing project: providing services to taxonomists for standard genome sequencing and annotation.</title>
        <authorList>
            <consortium name="The Broad Institute Genomics Platform"/>
            <consortium name="The Broad Institute Genome Sequencing Center for Infectious Disease"/>
            <person name="Wu L."/>
            <person name="Ma J."/>
        </authorList>
    </citation>
    <scope>NUCLEOTIDE SEQUENCE [LARGE SCALE GENOMIC DNA]</scope>
    <source>
        <strain evidence="1 2">JCM 6833</strain>
    </source>
</reference>
<sequence length="79" mass="8087">MQPVGAANACGTAASDAPTMAVPAAIAVSEALSFITTPGVGTSCPPTWALHRLGVLSQADSAAFRKVNADDCLPWTFRR</sequence>
<accession>A0ABN3QMU5</accession>
<evidence type="ECO:0000313" key="1">
    <source>
        <dbReference type="EMBL" id="GAA2630644.1"/>
    </source>
</evidence>